<evidence type="ECO:0000313" key="1">
    <source>
        <dbReference type="EMBL" id="TCT21525.1"/>
    </source>
</evidence>
<evidence type="ECO:0008006" key="3">
    <source>
        <dbReference type="Google" id="ProtNLM"/>
    </source>
</evidence>
<dbReference type="GO" id="GO:0046872">
    <property type="term" value="F:metal ion binding"/>
    <property type="evidence" value="ECO:0007669"/>
    <property type="project" value="InterPro"/>
</dbReference>
<organism evidence="1 2">
    <name type="scientific">Thiobaca trueperi</name>
    <dbReference type="NCBI Taxonomy" id="127458"/>
    <lineage>
        <taxon>Bacteria</taxon>
        <taxon>Pseudomonadati</taxon>
        <taxon>Pseudomonadota</taxon>
        <taxon>Gammaproteobacteria</taxon>
        <taxon>Chromatiales</taxon>
        <taxon>Chromatiaceae</taxon>
        <taxon>Thiobaca</taxon>
    </lineage>
</organism>
<dbReference type="EMBL" id="SMAO01000004">
    <property type="protein sequence ID" value="TCT21525.1"/>
    <property type="molecule type" value="Genomic_DNA"/>
</dbReference>
<proteinExistence type="predicted"/>
<name>A0A4R3MYP0_9GAMM</name>
<protein>
    <recommendedName>
        <fullName evidence="3">Copper chaperone CopZ</fullName>
    </recommendedName>
</protein>
<dbReference type="OrthoDB" id="9794780at2"/>
<dbReference type="RefSeq" id="WP_132977104.1">
    <property type="nucleotide sequence ID" value="NZ_SMAO01000004.1"/>
</dbReference>
<dbReference type="Gene3D" id="3.30.70.100">
    <property type="match status" value="1"/>
</dbReference>
<reference evidence="1 2" key="1">
    <citation type="submission" date="2019-03" db="EMBL/GenBank/DDBJ databases">
        <title>Genomic Encyclopedia of Type Strains, Phase IV (KMG-IV): sequencing the most valuable type-strain genomes for metagenomic binning, comparative biology and taxonomic classification.</title>
        <authorList>
            <person name="Goeker M."/>
        </authorList>
    </citation>
    <scope>NUCLEOTIDE SEQUENCE [LARGE SCALE GENOMIC DNA]</scope>
    <source>
        <strain evidence="1 2">DSM 13587</strain>
    </source>
</reference>
<evidence type="ECO:0000313" key="2">
    <source>
        <dbReference type="Proteomes" id="UP000295717"/>
    </source>
</evidence>
<keyword evidence="2" id="KW-1185">Reference proteome</keyword>
<dbReference type="SUPFAM" id="SSF55008">
    <property type="entry name" value="HMA, heavy metal-associated domain"/>
    <property type="match status" value="1"/>
</dbReference>
<dbReference type="Proteomes" id="UP000295717">
    <property type="component" value="Unassembled WGS sequence"/>
</dbReference>
<gene>
    <name evidence="1" type="ORF">EDC35_104384</name>
</gene>
<comment type="caution">
    <text evidence="1">The sequence shown here is derived from an EMBL/GenBank/DDBJ whole genome shotgun (WGS) entry which is preliminary data.</text>
</comment>
<sequence length="117" mass="12799">MNQSIHHVPGRLRIRSTSFRRRSITALSIQDQLLALDGVTHVRLNPDASSITIHYDTARLSRAQLLAMLESTGCLGAQTRSDAFTTKTGELFGKVLMGAIVKKVAERSALKLVSVLL</sequence>
<dbReference type="Pfam" id="PF19991">
    <property type="entry name" value="HMA_2"/>
    <property type="match status" value="1"/>
</dbReference>
<accession>A0A4R3MYP0</accession>
<dbReference type="InterPro" id="IPR036163">
    <property type="entry name" value="HMA_dom_sf"/>
</dbReference>
<dbReference type="AlphaFoldDB" id="A0A4R3MYP0"/>